<comment type="similarity">
    <text evidence="3">Belongs to the PTPS family. QueD subfamily.</text>
</comment>
<evidence type="ECO:0000256" key="4">
    <source>
        <dbReference type="ARBA" id="ARBA00012982"/>
    </source>
</evidence>
<comment type="caution">
    <text evidence="11">The sequence shown here is derived from an EMBL/GenBank/DDBJ whole genome shotgun (WGS) entry which is preliminary data.</text>
</comment>
<organism evidence="11 12">
    <name type="scientific">Pedobacter chitinilyticus</name>
    <dbReference type="NCBI Taxonomy" id="2233776"/>
    <lineage>
        <taxon>Bacteria</taxon>
        <taxon>Pseudomonadati</taxon>
        <taxon>Bacteroidota</taxon>
        <taxon>Sphingobacteriia</taxon>
        <taxon>Sphingobacteriales</taxon>
        <taxon>Sphingobacteriaceae</taxon>
        <taxon>Pedobacter</taxon>
    </lineage>
</organism>
<dbReference type="PANTHER" id="PTHR12589">
    <property type="entry name" value="PYRUVOYL TETRAHYDROBIOPTERIN SYNTHASE"/>
    <property type="match status" value="1"/>
</dbReference>
<dbReference type="AlphaFoldDB" id="A0A3S3SRE6"/>
<sequence length="156" mass="17903">MQNQMIRVTKEFTFDMAHALFNYDGPCKNIHGHTYRLQVTVSGYANQDPQNVKCGMLIDFGQLKKVVAEHVIDKYDHALVLNEAVPASLRASCYAISEKVHFVSFQPTCENMLLSIKFTLLPILESDGFTLQAVRLYETPTSWAEWRREDQPKSFQ</sequence>
<dbReference type="Proteomes" id="UP000284120">
    <property type="component" value="Unassembled WGS sequence"/>
</dbReference>
<evidence type="ECO:0000256" key="10">
    <source>
        <dbReference type="ARBA" id="ARBA00048807"/>
    </source>
</evidence>
<reference evidence="11 12" key="1">
    <citation type="submission" date="2018-06" db="EMBL/GenBank/DDBJ databases">
        <title>Pedobacter endophyticus sp. nov., an endophytic bacterium isolated from a leaf of Triticum aestivum.</title>
        <authorList>
            <person name="Zhang L."/>
        </authorList>
    </citation>
    <scope>NUCLEOTIDE SEQUENCE [LARGE SCALE GENOMIC DNA]</scope>
    <source>
        <strain evidence="11 12">CM134L-2</strain>
    </source>
</reference>
<evidence type="ECO:0000313" key="11">
    <source>
        <dbReference type="EMBL" id="RWU07442.1"/>
    </source>
</evidence>
<dbReference type="EC" id="4.1.2.50" evidence="4"/>
<accession>A0A3S3SRE6</accession>
<proteinExistence type="inferred from homology"/>
<dbReference type="EMBL" id="SAYW01000003">
    <property type="protein sequence ID" value="RWU07442.1"/>
    <property type="molecule type" value="Genomic_DNA"/>
</dbReference>
<evidence type="ECO:0000256" key="5">
    <source>
        <dbReference type="ARBA" id="ARBA00018141"/>
    </source>
</evidence>
<comment type="cofactor">
    <cofactor evidence="1">
        <name>Zn(2+)</name>
        <dbReference type="ChEBI" id="CHEBI:29105"/>
    </cofactor>
</comment>
<evidence type="ECO:0000256" key="9">
    <source>
        <dbReference type="ARBA" id="ARBA00031449"/>
    </source>
</evidence>
<dbReference type="InterPro" id="IPR007115">
    <property type="entry name" value="6-PTP_synth/QueD"/>
</dbReference>
<evidence type="ECO:0000256" key="2">
    <source>
        <dbReference type="ARBA" id="ARBA00005061"/>
    </source>
</evidence>
<keyword evidence="6" id="KW-0479">Metal-binding</keyword>
<dbReference type="Gene3D" id="3.30.479.10">
    <property type="entry name" value="6-pyruvoyl tetrahydropterin synthase/QueD"/>
    <property type="match status" value="2"/>
</dbReference>
<evidence type="ECO:0000256" key="1">
    <source>
        <dbReference type="ARBA" id="ARBA00001947"/>
    </source>
</evidence>
<keyword evidence="12" id="KW-1185">Reference proteome</keyword>
<keyword evidence="7" id="KW-0862">Zinc</keyword>
<dbReference type="Pfam" id="PF01242">
    <property type="entry name" value="PTPS"/>
    <property type="match status" value="1"/>
</dbReference>
<evidence type="ECO:0000256" key="8">
    <source>
        <dbReference type="ARBA" id="ARBA00023239"/>
    </source>
</evidence>
<comment type="catalytic activity">
    <reaction evidence="10">
        <text>7,8-dihydroneopterin 3'-triphosphate + H2O = 6-carboxy-5,6,7,8-tetrahydropterin + triphosphate + acetaldehyde + 2 H(+)</text>
        <dbReference type="Rhea" id="RHEA:27966"/>
        <dbReference type="ChEBI" id="CHEBI:15343"/>
        <dbReference type="ChEBI" id="CHEBI:15377"/>
        <dbReference type="ChEBI" id="CHEBI:15378"/>
        <dbReference type="ChEBI" id="CHEBI:18036"/>
        <dbReference type="ChEBI" id="CHEBI:58462"/>
        <dbReference type="ChEBI" id="CHEBI:61032"/>
        <dbReference type="EC" id="4.1.2.50"/>
    </reaction>
</comment>
<protein>
    <recommendedName>
        <fullName evidence="5">6-carboxy-5,6,7,8-tetrahydropterin synthase</fullName>
        <ecNumber evidence="4">4.1.2.50</ecNumber>
    </recommendedName>
    <alternativeName>
        <fullName evidence="9">Queuosine biosynthesis protein QueD</fullName>
    </alternativeName>
</protein>
<gene>
    <name evidence="11" type="ORF">DPV69_10645</name>
</gene>
<dbReference type="InterPro" id="IPR038418">
    <property type="entry name" value="6-PTP_synth/QueD_sf"/>
</dbReference>
<keyword evidence="8" id="KW-0456">Lyase</keyword>
<dbReference type="GO" id="GO:0046872">
    <property type="term" value="F:metal ion binding"/>
    <property type="evidence" value="ECO:0007669"/>
    <property type="project" value="UniProtKB-KW"/>
</dbReference>
<dbReference type="OrthoDB" id="9804698at2"/>
<dbReference type="UniPathway" id="UPA00391"/>
<evidence type="ECO:0000256" key="3">
    <source>
        <dbReference type="ARBA" id="ARBA00008900"/>
    </source>
</evidence>
<dbReference type="PANTHER" id="PTHR12589:SF7">
    <property type="entry name" value="6-PYRUVOYL TETRAHYDROBIOPTERIN SYNTHASE"/>
    <property type="match status" value="1"/>
</dbReference>
<evidence type="ECO:0000313" key="12">
    <source>
        <dbReference type="Proteomes" id="UP000284120"/>
    </source>
</evidence>
<evidence type="ECO:0000256" key="7">
    <source>
        <dbReference type="ARBA" id="ARBA00022833"/>
    </source>
</evidence>
<evidence type="ECO:0000256" key="6">
    <source>
        <dbReference type="ARBA" id="ARBA00022723"/>
    </source>
</evidence>
<comment type="pathway">
    <text evidence="2">Purine metabolism; 7-cyano-7-deazaguanine biosynthesis.</text>
</comment>
<dbReference type="GO" id="GO:0070497">
    <property type="term" value="F:6-carboxytetrahydropterin synthase activity"/>
    <property type="evidence" value="ECO:0007669"/>
    <property type="project" value="UniProtKB-EC"/>
</dbReference>
<name>A0A3S3SRE6_9SPHI</name>
<dbReference type="SUPFAM" id="SSF55620">
    <property type="entry name" value="Tetrahydrobiopterin biosynthesis enzymes-like"/>
    <property type="match status" value="1"/>
</dbReference>